<accession>A0A1R0GN42</accession>
<evidence type="ECO:0000313" key="1">
    <source>
        <dbReference type="EMBL" id="OLY78314.1"/>
    </source>
</evidence>
<dbReference type="EMBL" id="LSSL01006750">
    <property type="protein sequence ID" value="OLY78314.1"/>
    <property type="molecule type" value="Genomic_DNA"/>
</dbReference>
<proteinExistence type="predicted"/>
<organism evidence="1 2">
    <name type="scientific">Smittium mucronatum</name>
    <dbReference type="NCBI Taxonomy" id="133383"/>
    <lineage>
        <taxon>Eukaryota</taxon>
        <taxon>Fungi</taxon>
        <taxon>Fungi incertae sedis</taxon>
        <taxon>Zoopagomycota</taxon>
        <taxon>Kickxellomycotina</taxon>
        <taxon>Harpellomycetes</taxon>
        <taxon>Harpellales</taxon>
        <taxon>Legeriomycetaceae</taxon>
        <taxon>Smittium</taxon>
    </lineage>
</organism>
<protein>
    <submittedName>
        <fullName evidence="1">Uncharacterized protein</fullName>
    </submittedName>
</protein>
<keyword evidence="2" id="KW-1185">Reference proteome</keyword>
<dbReference type="AlphaFoldDB" id="A0A1R0GN42"/>
<dbReference type="Proteomes" id="UP000187455">
    <property type="component" value="Unassembled WGS sequence"/>
</dbReference>
<sequence length="79" mass="9006">MIPMGMNMRNHELLESFDYPYVFVTGVESWRDVEKDRDNDSLASLSTEVPALGYDLNPSVNLEREQVIGELLSSLRDSL</sequence>
<comment type="caution">
    <text evidence="1">The sequence shown here is derived from an EMBL/GenBank/DDBJ whole genome shotgun (WGS) entry which is preliminary data.</text>
</comment>
<reference evidence="1 2" key="1">
    <citation type="journal article" date="2016" name="Mol. Biol. Evol.">
        <title>Genome-Wide Survey of Gut Fungi (Harpellales) Reveals the First Horizontally Transferred Ubiquitin Gene from a Mosquito Host.</title>
        <authorList>
            <person name="Wang Y."/>
            <person name="White M.M."/>
            <person name="Kvist S."/>
            <person name="Moncalvo J.M."/>
        </authorList>
    </citation>
    <scope>NUCLEOTIDE SEQUENCE [LARGE SCALE GENOMIC DNA]</scope>
    <source>
        <strain evidence="1 2">ALG-7-W6</strain>
    </source>
</reference>
<name>A0A1R0GN42_9FUNG</name>
<evidence type="ECO:0000313" key="2">
    <source>
        <dbReference type="Proteomes" id="UP000187455"/>
    </source>
</evidence>
<gene>
    <name evidence="1" type="ORF">AYI68_g7638</name>
</gene>